<proteinExistence type="predicted"/>
<evidence type="ECO:0000313" key="1">
    <source>
        <dbReference type="EMBL" id="OLY84809.1"/>
    </source>
</evidence>
<organism evidence="1 2">
    <name type="scientific">Smittium mucronatum</name>
    <dbReference type="NCBI Taxonomy" id="133383"/>
    <lineage>
        <taxon>Eukaryota</taxon>
        <taxon>Fungi</taxon>
        <taxon>Fungi incertae sedis</taxon>
        <taxon>Zoopagomycota</taxon>
        <taxon>Kickxellomycotina</taxon>
        <taxon>Harpellomycetes</taxon>
        <taxon>Harpellales</taxon>
        <taxon>Legeriomycetaceae</taxon>
        <taxon>Smittium</taxon>
    </lineage>
</organism>
<evidence type="ECO:0000313" key="2">
    <source>
        <dbReference type="Proteomes" id="UP000187455"/>
    </source>
</evidence>
<dbReference type="AlphaFoldDB" id="A0A1R0H6P2"/>
<dbReference type="Proteomes" id="UP000187455">
    <property type="component" value="Unassembled WGS sequence"/>
</dbReference>
<sequence>MSEDTKIKPNKLTTLLRQLMRKRGPQIDEEDPFTTPKISVIKLAVYKELSEALSLIKEDLFRTPLSLNCGEEVGYHATPDSDGACPSHMIDRLLSAIKLLPRTRQPAETFLWRNPPQQQPIQPQLAVPREASIIFGGDSAGEKPSSHEIDLHQQETSKLAIWPYVPKFLGRSSTEVTHAVEQDKAYNGGIGAAGKLRYIGSTATDPGFLHSTVQNSEEYWRPLPCPGS</sequence>
<accession>A0A1R0H6P2</accession>
<name>A0A1R0H6P2_9FUNG</name>
<dbReference type="EMBL" id="LSSL01000349">
    <property type="protein sequence ID" value="OLY84809.1"/>
    <property type="molecule type" value="Genomic_DNA"/>
</dbReference>
<comment type="caution">
    <text evidence="1">The sequence shown here is derived from an EMBL/GenBank/DDBJ whole genome shotgun (WGS) entry which is preliminary data.</text>
</comment>
<reference evidence="1 2" key="1">
    <citation type="journal article" date="2016" name="Mol. Biol. Evol.">
        <title>Genome-Wide Survey of Gut Fungi (Harpellales) Reveals the First Horizontally Transferred Ubiquitin Gene from a Mosquito Host.</title>
        <authorList>
            <person name="Wang Y."/>
            <person name="White M.M."/>
            <person name="Kvist S."/>
            <person name="Moncalvo J.M."/>
        </authorList>
    </citation>
    <scope>NUCLEOTIDE SEQUENCE [LARGE SCALE GENOMIC DNA]</scope>
    <source>
        <strain evidence="1 2">ALG-7-W6</strain>
    </source>
</reference>
<keyword evidence="2" id="KW-1185">Reference proteome</keyword>
<protein>
    <submittedName>
        <fullName evidence="1">Uncharacterized protein</fullName>
    </submittedName>
</protein>
<gene>
    <name evidence="1" type="ORF">AYI68_g1016</name>
</gene>